<dbReference type="Pfam" id="PF00646">
    <property type="entry name" value="F-box"/>
    <property type="match status" value="1"/>
</dbReference>
<feature type="domain" description="F-box" evidence="1">
    <location>
        <begin position="14"/>
        <end position="50"/>
    </location>
</feature>
<gene>
    <name evidence="2" type="ORF">MKW94_015202</name>
</gene>
<evidence type="ECO:0000313" key="3">
    <source>
        <dbReference type="Proteomes" id="UP001177140"/>
    </source>
</evidence>
<evidence type="ECO:0000313" key="2">
    <source>
        <dbReference type="EMBL" id="MCL7037067.1"/>
    </source>
</evidence>
<reference evidence="2" key="1">
    <citation type="submission" date="2022-03" db="EMBL/GenBank/DDBJ databases">
        <title>A functionally conserved STORR gene fusion in Papaver species that diverged 16.8 million years ago.</title>
        <authorList>
            <person name="Catania T."/>
        </authorList>
    </citation>
    <scope>NUCLEOTIDE SEQUENCE</scope>
    <source>
        <strain evidence="2">S-191538</strain>
    </source>
</reference>
<dbReference type="SUPFAM" id="SSF81383">
    <property type="entry name" value="F-box domain"/>
    <property type="match status" value="1"/>
</dbReference>
<sequence>MAKKPRKNVKGDGEDQISSLPDDVLIKILCLVPTEQALTTSFLSTRWKSLWTFLPELDLDYISFCKSFNIKYLDQIRKRFHGFLEFAGYVLTHHQLEHLHRLRIAFDITHATRKKYGVKNNYAPEVCRLVRFAMGRNCSTLDLQLSDPRKVCDPTYHGMYNMPPCKSFPHQSVTHLSLTNCKLTVSKYRNFLSVKIVKLTTVELRKDSVYDLVSKCPCLEELHVIHCKFPSSSFELSCPESSLRCLVLKSRHDEDFSHVSVNIPTLWRFKYKGASCCPSINNAENLIEAEIKLDSYRRTELKCLDNLLKDLRNVQVLILCFRCYKKVLPVTTGTNSGTSLLPQLCNLKNLSITVSLVGNELLSLMCLLRNSPYLETLFVDLHEYDDSLRYQCTENIISSVCNEDEVTIPEPHFLPSDCIVHLTKIEINNFQGLKGEMEFVKVMLQSSLSLKEIVICISSRYEYLKESLGEDHDEVLQKKKYAAVESLLACTCVSPDARILIK</sequence>
<dbReference type="InterPro" id="IPR050232">
    <property type="entry name" value="FBL13/AtMIF1-like"/>
</dbReference>
<organism evidence="2 3">
    <name type="scientific">Papaver nudicaule</name>
    <name type="common">Iceland poppy</name>
    <dbReference type="NCBI Taxonomy" id="74823"/>
    <lineage>
        <taxon>Eukaryota</taxon>
        <taxon>Viridiplantae</taxon>
        <taxon>Streptophyta</taxon>
        <taxon>Embryophyta</taxon>
        <taxon>Tracheophyta</taxon>
        <taxon>Spermatophyta</taxon>
        <taxon>Magnoliopsida</taxon>
        <taxon>Ranunculales</taxon>
        <taxon>Papaveraceae</taxon>
        <taxon>Papaveroideae</taxon>
        <taxon>Papaver</taxon>
    </lineage>
</organism>
<keyword evidence="3" id="KW-1185">Reference proteome</keyword>
<evidence type="ECO:0000259" key="1">
    <source>
        <dbReference type="PROSITE" id="PS50181"/>
    </source>
</evidence>
<dbReference type="InterPro" id="IPR053781">
    <property type="entry name" value="F-box_AtFBL13-like"/>
</dbReference>
<dbReference type="SUPFAM" id="SSF52047">
    <property type="entry name" value="RNI-like"/>
    <property type="match status" value="1"/>
</dbReference>
<accession>A0AA41V905</accession>
<dbReference type="InterPro" id="IPR036047">
    <property type="entry name" value="F-box-like_dom_sf"/>
</dbReference>
<name>A0AA41V905_PAPNU</name>
<dbReference type="PANTHER" id="PTHR31900:SF27">
    <property type="entry name" value="FBD DOMAIN-CONTAINING PROTEIN"/>
    <property type="match status" value="1"/>
</dbReference>
<dbReference type="Proteomes" id="UP001177140">
    <property type="component" value="Unassembled WGS sequence"/>
</dbReference>
<dbReference type="Pfam" id="PF23622">
    <property type="entry name" value="LRR_At1g61320_AtMIF1"/>
    <property type="match status" value="1"/>
</dbReference>
<dbReference type="AlphaFoldDB" id="A0AA41V905"/>
<dbReference type="EMBL" id="JAJJMA010174891">
    <property type="protein sequence ID" value="MCL7037067.1"/>
    <property type="molecule type" value="Genomic_DNA"/>
</dbReference>
<dbReference type="CDD" id="cd22160">
    <property type="entry name" value="F-box_AtFBL13-like"/>
    <property type="match status" value="1"/>
</dbReference>
<proteinExistence type="predicted"/>
<dbReference type="InterPro" id="IPR001810">
    <property type="entry name" value="F-box_dom"/>
</dbReference>
<comment type="caution">
    <text evidence="2">The sequence shown here is derived from an EMBL/GenBank/DDBJ whole genome shotgun (WGS) entry which is preliminary data.</text>
</comment>
<dbReference type="PROSITE" id="PS50181">
    <property type="entry name" value="FBOX"/>
    <property type="match status" value="1"/>
</dbReference>
<dbReference type="InterPro" id="IPR055357">
    <property type="entry name" value="LRR_At1g61320_AtMIF1"/>
</dbReference>
<protein>
    <recommendedName>
        <fullName evidence="1">F-box domain-containing protein</fullName>
    </recommendedName>
</protein>
<dbReference type="PANTHER" id="PTHR31900">
    <property type="entry name" value="F-BOX/RNI SUPERFAMILY PROTEIN-RELATED"/>
    <property type="match status" value="1"/>
</dbReference>